<dbReference type="Pfam" id="PF22148">
    <property type="entry name" value="Fervidolysin_NPro-like"/>
    <property type="match status" value="1"/>
</dbReference>
<reference evidence="2 3" key="1">
    <citation type="submission" date="2016-10" db="EMBL/GenBank/DDBJ databases">
        <authorList>
            <person name="de Groot N.N."/>
        </authorList>
    </citation>
    <scope>NUCLEOTIDE SEQUENCE [LARGE SCALE GENOMIC DNA]</scope>
    <source>
        <strain evidence="2 3">EP1-55-1</strain>
    </source>
</reference>
<evidence type="ECO:0000259" key="1">
    <source>
        <dbReference type="Pfam" id="PF22148"/>
    </source>
</evidence>
<dbReference type="InterPro" id="IPR054399">
    <property type="entry name" value="Fervidolysin-like_N_prodom"/>
</dbReference>
<dbReference type="AlphaFoldDB" id="A0A1I5TG32"/>
<organism evidence="2 3">
    <name type="scientific">Hydrogenimonas thermophila</name>
    <dbReference type="NCBI Taxonomy" id="223786"/>
    <lineage>
        <taxon>Bacteria</taxon>
        <taxon>Pseudomonadati</taxon>
        <taxon>Campylobacterota</taxon>
        <taxon>Epsilonproteobacteria</taxon>
        <taxon>Campylobacterales</taxon>
        <taxon>Hydrogenimonadaceae</taxon>
        <taxon>Hydrogenimonas</taxon>
    </lineage>
</organism>
<sequence length="130" mass="14816">MKKLCVLLGCVSVLFGGEFYYMNGGKRVELTPVESDAIAPRTSQNLLRFKDAQGKDIAIPNRLLVKLKDCENLDKYLKMYEMKIVKEYPNNTFLLETDSPKLAMDAANALSQKPDVIYAQPDLIKKWNLR</sequence>
<gene>
    <name evidence="2" type="ORF">SAMN05216234_1442</name>
</gene>
<evidence type="ECO:0000313" key="2">
    <source>
        <dbReference type="EMBL" id="SFP81999.1"/>
    </source>
</evidence>
<accession>A0A1I5TG32</accession>
<dbReference type="EMBL" id="FOXB01000044">
    <property type="protein sequence ID" value="SFP81999.1"/>
    <property type="molecule type" value="Genomic_DNA"/>
</dbReference>
<dbReference type="RefSeq" id="WP_143089738.1">
    <property type="nucleotide sequence ID" value="NZ_CP136592.1"/>
</dbReference>
<dbReference type="STRING" id="223786.SAMN05216234_1442"/>
<feature type="domain" description="Fervidolysin-like N-terminal prodomain" evidence="1">
    <location>
        <begin position="58"/>
        <end position="121"/>
    </location>
</feature>
<evidence type="ECO:0000313" key="3">
    <source>
        <dbReference type="Proteomes" id="UP000199227"/>
    </source>
</evidence>
<protein>
    <recommendedName>
        <fullName evidence="1">Fervidolysin-like N-terminal prodomain domain-containing protein</fullName>
    </recommendedName>
</protein>
<name>A0A1I5TG32_9BACT</name>
<proteinExistence type="predicted"/>
<keyword evidence="3" id="KW-1185">Reference proteome</keyword>
<dbReference type="Proteomes" id="UP000199227">
    <property type="component" value="Unassembled WGS sequence"/>
</dbReference>